<reference evidence="2 3" key="1">
    <citation type="submission" date="2020-04" db="EMBL/GenBank/DDBJ databases">
        <title>Flammeovirga sp. SR4, a novel species isolated from seawater.</title>
        <authorList>
            <person name="Wang X."/>
        </authorList>
    </citation>
    <scope>NUCLEOTIDE SEQUENCE [LARGE SCALE GENOMIC DNA]</scope>
    <source>
        <strain evidence="2 3">SR4</strain>
    </source>
</reference>
<accession>A0A7X8XZ68</accession>
<feature type="compositionally biased region" description="Basic residues" evidence="1">
    <location>
        <begin position="120"/>
        <end position="129"/>
    </location>
</feature>
<proteinExistence type="predicted"/>
<sequence>MGRFVRVKSHFKKKNGKLATVRSHVREVQNKYGIQTPIKVNLNHKAEGTSLAHVATKVDEKKMKPVSHELNMDVNKIGKSGENFGKILRHELGHIVDSEKVKMSKPTDTWSKNTKEGKKAMKKLRKKSGSKQSAKELFADHFTI</sequence>
<comment type="caution">
    <text evidence="2">The sequence shown here is derived from an EMBL/GenBank/DDBJ whole genome shotgun (WGS) entry which is preliminary data.</text>
</comment>
<protein>
    <submittedName>
        <fullName evidence="2">Uncharacterized protein</fullName>
    </submittedName>
</protein>
<dbReference type="RefSeq" id="WP_168885589.1">
    <property type="nucleotide sequence ID" value="NZ_JABAIL010000016.1"/>
</dbReference>
<dbReference type="EMBL" id="JABAIL010000016">
    <property type="protein sequence ID" value="NLR94879.1"/>
    <property type="molecule type" value="Genomic_DNA"/>
</dbReference>
<name>A0A7X8XZ68_9BACT</name>
<organism evidence="2 3">
    <name type="scientific">Flammeovirga agarivorans</name>
    <dbReference type="NCBI Taxonomy" id="2726742"/>
    <lineage>
        <taxon>Bacteria</taxon>
        <taxon>Pseudomonadati</taxon>
        <taxon>Bacteroidota</taxon>
        <taxon>Cytophagia</taxon>
        <taxon>Cytophagales</taxon>
        <taxon>Flammeovirgaceae</taxon>
        <taxon>Flammeovirga</taxon>
    </lineage>
</organism>
<feature type="region of interest" description="Disordered" evidence="1">
    <location>
        <begin position="102"/>
        <end position="132"/>
    </location>
</feature>
<dbReference type="AlphaFoldDB" id="A0A7X8XZ68"/>
<evidence type="ECO:0000256" key="1">
    <source>
        <dbReference type="SAM" id="MobiDB-lite"/>
    </source>
</evidence>
<dbReference type="Proteomes" id="UP000585050">
    <property type="component" value="Unassembled WGS sequence"/>
</dbReference>
<evidence type="ECO:0000313" key="2">
    <source>
        <dbReference type="EMBL" id="NLR94879.1"/>
    </source>
</evidence>
<evidence type="ECO:0000313" key="3">
    <source>
        <dbReference type="Proteomes" id="UP000585050"/>
    </source>
</evidence>
<gene>
    <name evidence="2" type="ORF">HGP29_26980</name>
</gene>
<keyword evidence="3" id="KW-1185">Reference proteome</keyword>